<dbReference type="PANTHER" id="PTHR35841:SF1">
    <property type="entry name" value="PHOSPHONATES-BINDING PERIPLASMIC PROTEIN"/>
    <property type="match status" value="1"/>
</dbReference>
<keyword evidence="2" id="KW-1185">Reference proteome</keyword>
<dbReference type="RefSeq" id="WP_039646564.1">
    <property type="nucleotide sequence ID" value="NZ_JXBL01000001.1"/>
</dbReference>
<dbReference type="PANTHER" id="PTHR35841">
    <property type="entry name" value="PHOSPHONATES-BINDING PERIPLASMIC PROTEIN"/>
    <property type="match status" value="1"/>
</dbReference>
<dbReference type="Gene3D" id="3.40.190.10">
    <property type="entry name" value="Periplasmic binding protein-like II"/>
    <property type="match status" value="2"/>
</dbReference>
<reference evidence="1 2" key="1">
    <citation type="submission" date="2015-01" db="EMBL/GenBank/DDBJ databases">
        <title>Genome sequence of the anaerobic bacterium Geobacter soli GSS01, a dissimilatory Fe(III) reducer from soil.</title>
        <authorList>
            <person name="Yang G."/>
            <person name="Zhou S."/>
        </authorList>
    </citation>
    <scope>NUCLEOTIDE SEQUENCE [LARGE SCALE GENOMIC DNA]</scope>
    <source>
        <strain evidence="1 2">GSS01</strain>
    </source>
</reference>
<accession>A0A0C1QR52</accession>
<evidence type="ECO:0000313" key="1">
    <source>
        <dbReference type="EMBL" id="KIE43262.1"/>
    </source>
</evidence>
<proteinExistence type="predicted"/>
<sequence>MNFSTLTRCFMLALFAAFLAGCKPEGARPVVKIGYMLCNNEQETMSRFLPLTRYLSDRCGVDFVAVPVDTHDFEKRFKSGEFTFTHTNSLIYVILRENHGVELVASEKRGTFGSRSAGALIARKGSGIETLDHIRGKRLAFGPMLAPTGYLAEYDLMLSAGINPEHDLGTYSIPSGSFKHEKLIYGVLHGKYDVAAAPVLDLETMAREGKISADDFVILAQSKPIPYCTFAVAKGTDPALVKKVKDALLALKPGDTAEVDGERLKVLKAAWIDGYEDLLDSDYDLIREMAKRVNMPPYQTY</sequence>
<comment type="caution">
    <text evidence="1">The sequence shown here is derived from an EMBL/GenBank/DDBJ whole genome shotgun (WGS) entry which is preliminary data.</text>
</comment>
<gene>
    <name evidence="1" type="ORF">SE37_11780</name>
</gene>
<organism evidence="1 2">
    <name type="scientific">Geobacter soli</name>
    <dbReference type="NCBI Taxonomy" id="1510391"/>
    <lineage>
        <taxon>Bacteria</taxon>
        <taxon>Pseudomonadati</taxon>
        <taxon>Thermodesulfobacteriota</taxon>
        <taxon>Desulfuromonadia</taxon>
        <taxon>Geobacterales</taxon>
        <taxon>Geobacteraceae</taxon>
        <taxon>Geobacter</taxon>
    </lineage>
</organism>
<protein>
    <submittedName>
        <fullName evidence="1">ABC transporter substrate-binding protein</fullName>
    </submittedName>
</protein>
<dbReference type="Proteomes" id="UP000031433">
    <property type="component" value="Unassembled WGS sequence"/>
</dbReference>
<evidence type="ECO:0000313" key="2">
    <source>
        <dbReference type="Proteomes" id="UP000031433"/>
    </source>
</evidence>
<dbReference type="SUPFAM" id="SSF53850">
    <property type="entry name" value="Periplasmic binding protein-like II"/>
    <property type="match status" value="1"/>
</dbReference>
<dbReference type="EMBL" id="JXBL01000001">
    <property type="protein sequence ID" value="KIE43262.1"/>
    <property type="molecule type" value="Genomic_DNA"/>
</dbReference>
<name>A0A0C1QR52_9BACT</name>
<dbReference type="AlphaFoldDB" id="A0A0C1QR52"/>
<dbReference type="Pfam" id="PF12974">
    <property type="entry name" value="Phosphonate-bd"/>
    <property type="match status" value="1"/>
</dbReference>